<evidence type="ECO:0000313" key="2">
    <source>
        <dbReference type="EMBL" id="NMD98180.1"/>
    </source>
</evidence>
<proteinExistence type="inferred from homology"/>
<dbReference type="Gene3D" id="3.30.420.40">
    <property type="match status" value="2"/>
</dbReference>
<protein>
    <submittedName>
        <fullName evidence="2">ROK family protein</fullName>
    </submittedName>
</protein>
<dbReference type="Proteomes" id="UP000543804">
    <property type="component" value="Unassembled WGS sequence"/>
</dbReference>
<sequence>MAILSFDIGGSSVKYAVIEKTGKILAKGKKTTPQEKEAFFRLIENVAASYRRSYTIEGAGFSFPGAVDDVSGVIGGSSALPYIHDFPIRQELERRLSLSAALENDANCAALGESWLGVGKEHEDLVFLVIGTGIGGAVVKGKRIHHGKHLHGGEFGYMVSDASHRILSDMGSTRILAERVADAKGLPREEMDGRKAFALADAGDADALQAVSAMYEALAMAIYNLQYAIDPEIFVLGGAVSERPGFAEEIGKRVDVILKDVGVARIRPIIRPAQFGNDANLLGAVRALLNKQDC</sequence>
<dbReference type="SUPFAM" id="SSF53067">
    <property type="entry name" value="Actin-like ATPase domain"/>
    <property type="match status" value="1"/>
</dbReference>
<evidence type="ECO:0000256" key="1">
    <source>
        <dbReference type="ARBA" id="ARBA00006479"/>
    </source>
</evidence>
<accession>A0A848B1V0</accession>
<dbReference type="EMBL" id="JABAFA010000002">
    <property type="protein sequence ID" value="NMD98180.1"/>
    <property type="molecule type" value="Genomic_DNA"/>
</dbReference>
<name>A0A848B1V0_9FIRM</name>
<dbReference type="PANTHER" id="PTHR18964">
    <property type="entry name" value="ROK (REPRESSOR, ORF, KINASE) FAMILY"/>
    <property type="match status" value="1"/>
</dbReference>
<organism evidence="2 3">
    <name type="scientific">Selenomonas bovis</name>
    <dbReference type="NCBI Taxonomy" id="416586"/>
    <lineage>
        <taxon>Bacteria</taxon>
        <taxon>Bacillati</taxon>
        <taxon>Bacillota</taxon>
        <taxon>Negativicutes</taxon>
        <taxon>Selenomonadales</taxon>
        <taxon>Selenomonadaceae</taxon>
        <taxon>Selenomonas</taxon>
    </lineage>
</organism>
<dbReference type="Pfam" id="PF00480">
    <property type="entry name" value="ROK"/>
    <property type="match status" value="1"/>
</dbReference>
<comment type="caution">
    <text evidence="2">The sequence shown here is derived from an EMBL/GenBank/DDBJ whole genome shotgun (WGS) entry which is preliminary data.</text>
</comment>
<evidence type="ECO:0000313" key="3">
    <source>
        <dbReference type="Proteomes" id="UP000543804"/>
    </source>
</evidence>
<gene>
    <name evidence="2" type="ORF">HF878_01585</name>
</gene>
<keyword evidence="3" id="KW-1185">Reference proteome</keyword>
<dbReference type="InterPro" id="IPR000600">
    <property type="entry name" value="ROK"/>
</dbReference>
<dbReference type="AlphaFoldDB" id="A0A848B1V0"/>
<comment type="similarity">
    <text evidence="1">Belongs to the ROK (NagC/XylR) family.</text>
</comment>
<reference evidence="2 3" key="1">
    <citation type="submission" date="2020-04" db="EMBL/GenBank/DDBJ databases">
        <authorList>
            <person name="Hitch T.C.A."/>
            <person name="Wylensek D."/>
            <person name="Clavel T."/>
        </authorList>
    </citation>
    <scope>NUCLEOTIDE SEQUENCE [LARGE SCALE GENOMIC DNA]</scope>
    <source>
        <strain evidence="2 3">PG-130-P53-12</strain>
    </source>
</reference>
<dbReference type="PANTHER" id="PTHR18964:SF170">
    <property type="entry name" value="SUGAR KINASE"/>
    <property type="match status" value="1"/>
</dbReference>
<dbReference type="RefSeq" id="WP_170076995.1">
    <property type="nucleotide sequence ID" value="NZ_JABAFA010000002.1"/>
</dbReference>
<dbReference type="InterPro" id="IPR043129">
    <property type="entry name" value="ATPase_NBD"/>
</dbReference>
<dbReference type="CDD" id="cd24152">
    <property type="entry name" value="ASKHA_NBD_ROK-like"/>
    <property type="match status" value="1"/>
</dbReference>